<organism evidence="2 3">
    <name type="scientific">Entomortierella chlamydospora</name>
    <dbReference type="NCBI Taxonomy" id="101097"/>
    <lineage>
        <taxon>Eukaryota</taxon>
        <taxon>Fungi</taxon>
        <taxon>Fungi incertae sedis</taxon>
        <taxon>Mucoromycota</taxon>
        <taxon>Mortierellomycotina</taxon>
        <taxon>Mortierellomycetes</taxon>
        <taxon>Mortierellales</taxon>
        <taxon>Mortierellaceae</taxon>
        <taxon>Entomortierella</taxon>
    </lineage>
</organism>
<feature type="region of interest" description="Disordered" evidence="1">
    <location>
        <begin position="157"/>
        <end position="187"/>
    </location>
</feature>
<evidence type="ECO:0000256" key="1">
    <source>
        <dbReference type="SAM" id="MobiDB-lite"/>
    </source>
</evidence>
<dbReference type="AlphaFoldDB" id="A0A9P6MZY5"/>
<keyword evidence="3" id="KW-1185">Reference proteome</keyword>
<evidence type="ECO:0000313" key="2">
    <source>
        <dbReference type="EMBL" id="KAG0018659.1"/>
    </source>
</evidence>
<feature type="compositionally biased region" description="Polar residues" evidence="1">
    <location>
        <begin position="169"/>
        <end position="184"/>
    </location>
</feature>
<gene>
    <name evidence="2" type="ORF">BGZ80_006903</name>
</gene>
<reference evidence="2" key="1">
    <citation type="journal article" date="2020" name="Fungal Divers.">
        <title>Resolving the Mortierellaceae phylogeny through synthesis of multi-gene phylogenetics and phylogenomics.</title>
        <authorList>
            <person name="Vandepol N."/>
            <person name="Liber J."/>
            <person name="Desiro A."/>
            <person name="Na H."/>
            <person name="Kennedy M."/>
            <person name="Barry K."/>
            <person name="Grigoriev I.V."/>
            <person name="Miller A.N."/>
            <person name="O'Donnell K."/>
            <person name="Stajich J.E."/>
            <person name="Bonito G."/>
        </authorList>
    </citation>
    <scope>NUCLEOTIDE SEQUENCE</scope>
    <source>
        <strain evidence="2">NRRL 2769</strain>
    </source>
</reference>
<dbReference type="SUPFAM" id="SSF52047">
    <property type="entry name" value="RNI-like"/>
    <property type="match status" value="1"/>
</dbReference>
<evidence type="ECO:0000313" key="3">
    <source>
        <dbReference type="Proteomes" id="UP000703661"/>
    </source>
</evidence>
<proteinExistence type="predicted"/>
<comment type="caution">
    <text evidence="2">The sequence shown here is derived from an EMBL/GenBank/DDBJ whole genome shotgun (WGS) entry which is preliminary data.</text>
</comment>
<evidence type="ECO:0008006" key="4">
    <source>
        <dbReference type="Google" id="ProtNLM"/>
    </source>
</evidence>
<dbReference type="Proteomes" id="UP000703661">
    <property type="component" value="Unassembled WGS sequence"/>
</dbReference>
<accession>A0A9P6MZY5</accession>
<dbReference type="Gene3D" id="3.80.10.10">
    <property type="entry name" value="Ribonuclease Inhibitor"/>
    <property type="match status" value="1"/>
</dbReference>
<name>A0A9P6MZY5_9FUNG</name>
<protein>
    <recommendedName>
        <fullName evidence="4">F-box domain protein</fullName>
    </recommendedName>
</protein>
<dbReference type="EMBL" id="JAAAID010000344">
    <property type="protein sequence ID" value="KAG0018659.1"/>
    <property type="molecule type" value="Genomic_DNA"/>
</dbReference>
<sequence>MYYNNNLGGLKYNLRTLVYDKPWIECLTRLRIMSWTPFERQVLSVIYRNGQTLRELRYEYLEQDWLRGQDLPEMPRLQTLELGNFKLTKDRLRKFILAKCPKLETLGLVCVKVFPKDTVVPPRGRPDLDQFVRAQSHNIVRDGEGRPRTGDVRLISSGAKQQQCQQRQKTNSGKSNVTSHSTPRTSKDDQYVRGVKRYLVYDKVYAVLDLFPDLESIVFRPEKPFHTVWDWPPTSEYEGMIKSTCHNLHSLTVETFPPHQETWGRLIRSISQLTHLSLEGIAEYDRMIVGEAIQYHFPMVESVHVGTSMTNPAIVLQFLEKCPRLQRWSCSENVAISATSLKMSLLRVDRKTRWVCEEMREMIWPKNVAGFGPQEIDRLVASLQNKSSTLRIESPLELPAIETPGGLRDQEEKNKGVNVSRMQKDSETESRERIFKLLLSALESMKYLKCISFGSQMHRIK</sequence>
<feature type="region of interest" description="Disordered" evidence="1">
    <location>
        <begin position="402"/>
        <end position="425"/>
    </location>
</feature>
<dbReference type="InterPro" id="IPR032675">
    <property type="entry name" value="LRR_dom_sf"/>
</dbReference>